<dbReference type="RefSeq" id="WP_076092534.1">
    <property type="nucleotide sequence ID" value="NZ_MTHD01000001.1"/>
</dbReference>
<feature type="domain" description="M23ase beta-sheet core" evidence="2">
    <location>
        <begin position="169"/>
        <end position="263"/>
    </location>
</feature>
<dbReference type="AlphaFoldDB" id="A0A1R1IDT9"/>
<evidence type="ECO:0000313" key="5">
    <source>
        <dbReference type="Proteomes" id="UP000187526"/>
    </source>
</evidence>
<dbReference type="PANTHER" id="PTHR21666:SF285">
    <property type="entry name" value="M23 FAMILY METALLOPEPTIDASE"/>
    <property type="match status" value="1"/>
</dbReference>
<dbReference type="OrthoDB" id="9815245at2"/>
<evidence type="ECO:0000313" key="4">
    <source>
        <dbReference type="EMBL" id="OMG56918.1"/>
    </source>
</evidence>
<dbReference type="FunFam" id="2.70.70.10:FF:000019">
    <property type="entry name" value="M23 family peptidase"/>
    <property type="match status" value="1"/>
</dbReference>
<dbReference type="SUPFAM" id="SSF51261">
    <property type="entry name" value="Duplicated hybrid motif"/>
    <property type="match status" value="1"/>
</dbReference>
<evidence type="ECO:0000256" key="1">
    <source>
        <dbReference type="SAM" id="SignalP"/>
    </source>
</evidence>
<dbReference type="CDD" id="cd12797">
    <property type="entry name" value="M23_peptidase"/>
    <property type="match status" value="1"/>
</dbReference>
<evidence type="ECO:0000259" key="3">
    <source>
        <dbReference type="Pfam" id="PF18421"/>
    </source>
</evidence>
<dbReference type="InterPro" id="IPR040487">
    <property type="entry name" value="Peptidase_M23_N"/>
</dbReference>
<gene>
    <name evidence="4" type="ORF">BJN45_03475</name>
</gene>
<feature type="domain" description="Peptidase family M23 N-terminal" evidence="3">
    <location>
        <begin position="23"/>
        <end position="96"/>
    </location>
</feature>
<organism evidence="4 5">
    <name type="scientific">Azonexus hydrophilus</name>
    <dbReference type="NCBI Taxonomy" id="418702"/>
    <lineage>
        <taxon>Bacteria</taxon>
        <taxon>Pseudomonadati</taxon>
        <taxon>Pseudomonadota</taxon>
        <taxon>Betaproteobacteria</taxon>
        <taxon>Rhodocyclales</taxon>
        <taxon>Azonexaceae</taxon>
        <taxon>Azonexus</taxon>
    </lineage>
</organism>
<feature type="chain" id="PRO_5013226605" evidence="1">
    <location>
        <begin position="20"/>
        <end position="270"/>
    </location>
</feature>
<dbReference type="EMBL" id="MTHD01000001">
    <property type="protein sequence ID" value="OMG56918.1"/>
    <property type="molecule type" value="Genomic_DNA"/>
</dbReference>
<accession>A0A1R1IDT9</accession>
<dbReference type="Pfam" id="PF18421">
    <property type="entry name" value="Peptidase_M23_N"/>
    <property type="match status" value="1"/>
</dbReference>
<dbReference type="Proteomes" id="UP000187526">
    <property type="component" value="Unassembled WGS sequence"/>
</dbReference>
<dbReference type="InterPro" id="IPR016047">
    <property type="entry name" value="M23ase_b-sheet_dom"/>
</dbReference>
<reference evidence="4 5" key="1">
    <citation type="submission" date="2016-10" db="EMBL/GenBank/DDBJ databases">
        <title>Alkaliphiles isolated from bioreactors.</title>
        <authorList>
            <person name="Salah Z."/>
            <person name="Rout S.P."/>
            <person name="Humphreys P.N."/>
        </authorList>
    </citation>
    <scope>NUCLEOTIDE SEQUENCE [LARGE SCALE GENOMIC DNA]</scope>
    <source>
        <strain evidence="4 5">ZS02</strain>
    </source>
</reference>
<comment type="caution">
    <text evidence="4">The sequence shown here is derived from an EMBL/GenBank/DDBJ whole genome shotgun (WGS) entry which is preliminary data.</text>
</comment>
<dbReference type="InterPro" id="IPR011055">
    <property type="entry name" value="Dup_hybrid_motif"/>
</dbReference>
<dbReference type="Gene3D" id="2.60.40.1590">
    <property type="entry name" value="Peptidoglycan hydrolase domains"/>
    <property type="match status" value="1"/>
</dbReference>
<dbReference type="STRING" id="418702.BJN45_03475"/>
<protein>
    <submittedName>
        <fullName evidence="4">Peptidase M23</fullName>
    </submittedName>
</protein>
<dbReference type="GO" id="GO:0004222">
    <property type="term" value="F:metalloendopeptidase activity"/>
    <property type="evidence" value="ECO:0007669"/>
    <property type="project" value="TreeGrafter"/>
</dbReference>
<name>A0A1R1IDT9_9RHOO</name>
<dbReference type="InterPro" id="IPR050570">
    <property type="entry name" value="Cell_wall_metabolism_enzyme"/>
</dbReference>
<proteinExistence type="predicted"/>
<keyword evidence="1" id="KW-0732">Signal</keyword>
<dbReference type="Pfam" id="PF01551">
    <property type="entry name" value="Peptidase_M23"/>
    <property type="match status" value="1"/>
</dbReference>
<sequence length="270" mass="29155">MKQLSVLIAALLLAAQAFALPAHAPVPGGVAVIDLGPAAGAKPQAYWDKQPLAVVGERGRWFALLGIPLDALPVPLEIRVSGTSTATTISVPVGTKKYPEQRLTIKEKRKVEPSPEDMARIEREQAHTAELKRRFSTANPDTTFARPADGRLSSRFGLRRFFNGLPRNPHNGLDFAAPTGAPVRAPADGTVIDTGDYFFNGNSIFIDHGQGLISIYMHLSRIAVRNGQKVRQGERIGAVGATGRSTGPHLHWTVILNDTPVDPELFLARP</sequence>
<keyword evidence="5" id="KW-1185">Reference proteome</keyword>
<dbReference type="Gene3D" id="2.70.70.10">
    <property type="entry name" value="Glucose Permease (Domain IIA)"/>
    <property type="match status" value="1"/>
</dbReference>
<evidence type="ECO:0000259" key="2">
    <source>
        <dbReference type="Pfam" id="PF01551"/>
    </source>
</evidence>
<dbReference type="PANTHER" id="PTHR21666">
    <property type="entry name" value="PEPTIDASE-RELATED"/>
    <property type="match status" value="1"/>
</dbReference>
<feature type="signal peptide" evidence="1">
    <location>
        <begin position="1"/>
        <end position="19"/>
    </location>
</feature>